<dbReference type="EMBL" id="AP035888">
    <property type="protein sequence ID" value="BFP69389.1"/>
    <property type="molecule type" value="Genomic_DNA"/>
</dbReference>
<dbReference type="AlphaFoldDB" id="A0AB33L0Q3"/>
<reference evidence="1" key="1">
    <citation type="submission" date="2024-08" db="EMBL/GenBank/DDBJ databases">
        <title>Whole genome sequence of Tenacibaculum sp. strain pbs-1 associated with black-spot shell disease in Akoya pearl oysters.</title>
        <authorList>
            <person name="Sakatoku A."/>
            <person name="Suzuki T."/>
            <person name="Hatano K."/>
            <person name="Seki M."/>
            <person name="Tanaka D."/>
            <person name="Nakamura S."/>
            <person name="Suzuki N."/>
            <person name="Isshiki T."/>
        </authorList>
    </citation>
    <scope>NUCLEOTIDE SEQUENCE</scope>
    <source>
        <strain evidence="1">Pbs-1</strain>
    </source>
</reference>
<protein>
    <recommendedName>
        <fullName evidence="2">Bacteriocin</fullName>
    </recommendedName>
</protein>
<proteinExistence type="predicted"/>
<sequence>MKKSILNLGKTLTKVEQRSINGGVPIECYSNPICPPYGCCVVRGNTCQVIDPDGTRCY</sequence>
<evidence type="ECO:0000313" key="1">
    <source>
        <dbReference type="EMBL" id="BFP69389.1"/>
    </source>
</evidence>
<organism evidence="1">
    <name type="scientific">Tenacibaculum sp. Pbs-1</name>
    <dbReference type="NCBI Taxonomy" id="3238748"/>
    <lineage>
        <taxon>Bacteria</taxon>
        <taxon>Pseudomonadati</taxon>
        <taxon>Bacteroidota</taxon>
        <taxon>Flavobacteriia</taxon>
        <taxon>Flavobacteriales</taxon>
        <taxon>Flavobacteriaceae</taxon>
        <taxon>Tenacibaculum</taxon>
    </lineage>
</organism>
<gene>
    <name evidence="1" type="ORF">Pbs1_27320</name>
</gene>
<accession>A0AB33L0Q3</accession>
<evidence type="ECO:0008006" key="2">
    <source>
        <dbReference type="Google" id="ProtNLM"/>
    </source>
</evidence>
<name>A0AB33L0Q3_9FLAO</name>